<protein>
    <submittedName>
        <fullName evidence="2">Uncharacterized protein</fullName>
    </submittedName>
</protein>
<name>V6LLT8_9EUKA</name>
<feature type="coiled-coil region" evidence="1">
    <location>
        <begin position="210"/>
        <end position="237"/>
    </location>
</feature>
<proteinExistence type="predicted"/>
<keyword evidence="4" id="KW-1185">Reference proteome</keyword>
<dbReference type="EMBL" id="AUWU02000001">
    <property type="protein sequence ID" value="KAH0576755.1"/>
    <property type="molecule type" value="Genomic_DNA"/>
</dbReference>
<keyword evidence="1" id="KW-0175">Coiled coil</keyword>
<gene>
    <name evidence="2" type="ORF">SS50377_14730</name>
    <name evidence="3" type="ORF">SS50377_20101</name>
</gene>
<organism evidence="2">
    <name type="scientific">Spironucleus salmonicida</name>
    <dbReference type="NCBI Taxonomy" id="348837"/>
    <lineage>
        <taxon>Eukaryota</taxon>
        <taxon>Metamonada</taxon>
        <taxon>Diplomonadida</taxon>
        <taxon>Hexamitidae</taxon>
        <taxon>Hexamitinae</taxon>
        <taxon>Spironucleus</taxon>
    </lineage>
</organism>
<dbReference type="EMBL" id="KI546100">
    <property type="protein sequence ID" value="EST45158.1"/>
    <property type="molecule type" value="Genomic_DNA"/>
</dbReference>
<reference evidence="2 3" key="1">
    <citation type="journal article" date="2014" name="PLoS Genet.">
        <title>The Genome of Spironucleus salmonicida Highlights a Fish Pathogen Adapted to Fluctuating Environments.</title>
        <authorList>
            <person name="Xu F."/>
            <person name="Jerlstrom-Hultqvist J."/>
            <person name="Einarsson E."/>
            <person name="Astvaldsson A."/>
            <person name="Svard S.G."/>
            <person name="Andersson J.O."/>
        </authorList>
    </citation>
    <scope>NUCLEOTIDE SEQUENCE</scope>
    <source>
        <strain evidence="3">ATCC 50377</strain>
    </source>
</reference>
<dbReference type="Proteomes" id="UP000018208">
    <property type="component" value="Unassembled WGS sequence"/>
</dbReference>
<evidence type="ECO:0000256" key="1">
    <source>
        <dbReference type="SAM" id="Coils"/>
    </source>
</evidence>
<evidence type="ECO:0000313" key="2">
    <source>
        <dbReference type="EMBL" id="EST45158.1"/>
    </source>
</evidence>
<evidence type="ECO:0000313" key="4">
    <source>
        <dbReference type="Proteomes" id="UP000018208"/>
    </source>
</evidence>
<evidence type="ECO:0000313" key="3">
    <source>
        <dbReference type="EMBL" id="KAH0576755.1"/>
    </source>
</evidence>
<dbReference type="AlphaFoldDB" id="V6LLT8"/>
<accession>V6LLT8</accession>
<reference evidence="3" key="2">
    <citation type="submission" date="2020-12" db="EMBL/GenBank/DDBJ databases">
        <title>New Spironucleus salmonicida genome in near-complete chromosomes.</title>
        <authorList>
            <person name="Xu F."/>
            <person name="Kurt Z."/>
            <person name="Jimenez-Gonzalez A."/>
            <person name="Astvaldsson A."/>
            <person name="Andersson J.O."/>
            <person name="Svard S.G."/>
        </authorList>
    </citation>
    <scope>NUCLEOTIDE SEQUENCE</scope>
    <source>
        <strain evidence="3">ATCC 50377</strain>
    </source>
</reference>
<dbReference type="VEuPathDB" id="GiardiaDB:SS50377_20101"/>
<sequence length="380" mass="44169">MAKRFSQLRLKSMKNLQGKRQQKKEKIIKTTTVDLFGEDEVILPKIIQSIELPEVSYQIRSERSTDREFKNLNKEILKINKATANLRVQQPSISPYDIWTTQATQNPFQPKQSSITKQILNKDMTLAVQAVSSISYNPEKSIHKNALNQVLNNVLDEKIKEQSAVTNLPRSISFKERNYLSKQIFEKLLDDNYVDVQAVPVEITQSQAEFAIYRQQEAKYLKQLNNLKEQLDNTENHQDSVDSYLKLRKELYNELHAMLPQFRVKYDIKKDQRKQSAEIRQFLSVWTPEKVTETIKLNEILKQKRLVESLKFSGTNNIIDNGVATTDELHGSLRLIQGHNLGMEDQLNIMYQNGKVSGKFRSGKKPRLSKFKVGAKWWNK</sequence>